<evidence type="ECO:0000313" key="1">
    <source>
        <dbReference type="EMBL" id="KAK0169292.1"/>
    </source>
</evidence>
<name>A0AA39FGS0_9HYME</name>
<keyword evidence="2" id="KW-1185">Reference proteome</keyword>
<comment type="caution">
    <text evidence="1">The sequence shown here is derived from an EMBL/GenBank/DDBJ whole genome shotgun (WGS) entry which is preliminary data.</text>
</comment>
<evidence type="ECO:0000313" key="2">
    <source>
        <dbReference type="Proteomes" id="UP001168990"/>
    </source>
</evidence>
<dbReference type="EMBL" id="JAQQBS010000764">
    <property type="protein sequence ID" value="KAK0169292.1"/>
    <property type="molecule type" value="Genomic_DNA"/>
</dbReference>
<accession>A0AA39FGS0</accession>
<dbReference type="AlphaFoldDB" id="A0AA39FGS0"/>
<reference evidence="1" key="1">
    <citation type="journal article" date="2023" name="bioRxiv">
        <title>Scaffold-level genome assemblies of two parasitoid biocontrol wasps reveal the parthenogenesis mechanism and an associated novel virus.</title>
        <authorList>
            <person name="Inwood S."/>
            <person name="Skelly J."/>
            <person name="Guhlin J."/>
            <person name="Harrop T."/>
            <person name="Goldson S."/>
            <person name="Dearden P."/>
        </authorList>
    </citation>
    <scope>NUCLEOTIDE SEQUENCE</scope>
    <source>
        <strain evidence="1">Irish</strain>
        <tissue evidence="1">Whole body</tissue>
    </source>
</reference>
<gene>
    <name evidence="1" type="ORF">PV328_012245</name>
</gene>
<organism evidence="1 2">
    <name type="scientific">Microctonus aethiopoides</name>
    <dbReference type="NCBI Taxonomy" id="144406"/>
    <lineage>
        <taxon>Eukaryota</taxon>
        <taxon>Metazoa</taxon>
        <taxon>Ecdysozoa</taxon>
        <taxon>Arthropoda</taxon>
        <taxon>Hexapoda</taxon>
        <taxon>Insecta</taxon>
        <taxon>Pterygota</taxon>
        <taxon>Neoptera</taxon>
        <taxon>Endopterygota</taxon>
        <taxon>Hymenoptera</taxon>
        <taxon>Apocrita</taxon>
        <taxon>Ichneumonoidea</taxon>
        <taxon>Braconidae</taxon>
        <taxon>Euphorinae</taxon>
        <taxon>Microctonus</taxon>
    </lineage>
</organism>
<reference evidence="1" key="2">
    <citation type="submission" date="2023-03" db="EMBL/GenBank/DDBJ databases">
        <authorList>
            <person name="Inwood S.N."/>
            <person name="Skelly J.G."/>
            <person name="Guhlin J."/>
            <person name="Harrop T.W.R."/>
            <person name="Goldson S.G."/>
            <person name="Dearden P.K."/>
        </authorList>
    </citation>
    <scope>NUCLEOTIDE SEQUENCE</scope>
    <source>
        <strain evidence="1">Irish</strain>
        <tissue evidence="1">Whole body</tissue>
    </source>
</reference>
<protein>
    <submittedName>
        <fullName evidence="1">Uncharacterized protein</fullName>
    </submittedName>
</protein>
<proteinExistence type="predicted"/>
<sequence length="82" mass="9069">MIPIKVDNILHHPSEIDALLTESSIGFTRSIDRFSPDTMATTASARAAIGAPQLKAIWFTILAIHFSLKRFRIVECLISSSK</sequence>
<dbReference type="Proteomes" id="UP001168990">
    <property type="component" value="Unassembled WGS sequence"/>
</dbReference>